<evidence type="ECO:0000259" key="12">
    <source>
        <dbReference type="PROSITE" id="PS51188"/>
    </source>
</evidence>
<evidence type="ECO:0000256" key="6">
    <source>
        <dbReference type="ARBA" id="ARBA00023186"/>
    </source>
</evidence>
<dbReference type="Pfam" id="PF00684">
    <property type="entry name" value="DnaJ_CXXCXGXG"/>
    <property type="match status" value="1"/>
</dbReference>
<name>A0AAV1C262_OLDCO</name>
<dbReference type="GO" id="GO:0005524">
    <property type="term" value="F:ATP binding"/>
    <property type="evidence" value="ECO:0007669"/>
    <property type="project" value="InterPro"/>
</dbReference>
<dbReference type="GO" id="GO:0006457">
    <property type="term" value="P:protein folding"/>
    <property type="evidence" value="ECO:0007669"/>
    <property type="project" value="InterPro"/>
</dbReference>
<dbReference type="Pfam" id="PF14111">
    <property type="entry name" value="DUF4283"/>
    <property type="match status" value="1"/>
</dbReference>
<comment type="function">
    <text evidence="8">Plays a continuous role in plant development probably in the structural organization of compartments.</text>
</comment>
<dbReference type="PRINTS" id="PR00625">
    <property type="entry name" value="JDOMAIN"/>
</dbReference>
<dbReference type="GO" id="GO:0008270">
    <property type="term" value="F:zinc ion binding"/>
    <property type="evidence" value="ECO:0007669"/>
    <property type="project" value="UniProtKB-KW"/>
</dbReference>
<dbReference type="CDD" id="cd10719">
    <property type="entry name" value="DnaJ_zf"/>
    <property type="match status" value="1"/>
</dbReference>
<evidence type="ECO:0000259" key="11">
    <source>
        <dbReference type="PROSITE" id="PS50076"/>
    </source>
</evidence>
<dbReference type="InterPro" id="IPR025558">
    <property type="entry name" value="DUF4283"/>
</dbReference>
<dbReference type="GO" id="GO:0003729">
    <property type="term" value="F:mRNA binding"/>
    <property type="evidence" value="ECO:0007669"/>
    <property type="project" value="UniProtKB-ARBA"/>
</dbReference>
<keyword evidence="6" id="KW-0143">Chaperone</keyword>
<evidence type="ECO:0000256" key="4">
    <source>
        <dbReference type="ARBA" id="ARBA00022771"/>
    </source>
</evidence>
<dbReference type="SMART" id="SM00271">
    <property type="entry name" value="DnaJ"/>
    <property type="match status" value="1"/>
</dbReference>
<dbReference type="Pfam" id="PF13456">
    <property type="entry name" value="RVT_3"/>
    <property type="match status" value="1"/>
</dbReference>
<dbReference type="FunFam" id="2.10.230.10:FF:000001">
    <property type="entry name" value="DnaJ subfamily A member 2"/>
    <property type="match status" value="1"/>
</dbReference>
<dbReference type="InterPro" id="IPR001623">
    <property type="entry name" value="DnaJ_domain"/>
</dbReference>
<dbReference type="Gene3D" id="3.30.420.10">
    <property type="entry name" value="Ribonuclease H-like superfamily/Ribonuclease H"/>
    <property type="match status" value="1"/>
</dbReference>
<dbReference type="InterPro" id="IPR002156">
    <property type="entry name" value="RNaseH_domain"/>
</dbReference>
<gene>
    <name evidence="13" type="ORF">OLC1_LOCUS2045</name>
</gene>
<keyword evidence="14" id="KW-1185">Reference proteome</keyword>
<feature type="compositionally biased region" description="Pro residues" evidence="10">
    <location>
        <begin position="502"/>
        <end position="511"/>
    </location>
</feature>
<evidence type="ECO:0000256" key="10">
    <source>
        <dbReference type="SAM" id="MobiDB-lite"/>
    </source>
</evidence>
<dbReference type="FunFam" id="1.10.287.110:FF:000012">
    <property type="entry name" value="dnaJ protein homolog"/>
    <property type="match status" value="1"/>
</dbReference>
<dbReference type="HAMAP" id="MF_01152">
    <property type="entry name" value="DnaJ"/>
    <property type="match status" value="1"/>
</dbReference>
<sequence length="1292" mass="141699">MFNRGSISKWPFRRLLGSGDHDPKQTSVVVKPRKTDVCLPRPTNTKQKAAGVVREERDGNMVILSGTGAAAAAATVAAADVAGGILTGKAEKPGKMDGSACGGGYGGDYKVAVGGSGGGGGDSHGGSSDGGGANQVSLPGGGDGGGEGGFWADFFADCGGGGCGGGCGGKRQLPDSSCVDCCHQSFGYVFSDLGMDMSIEDPFSKLSLGQRELKVIVPGDDASPEFDPGRALVGRLVSGKVLGHNTIVQRLKGFWSLKDNLTTHALGHNTILFCFNSMTDKKRVMVGAPWFMEDHLLILSEDTADVIAKRQVFTHSPLWIQLHGLPVGLMLKKFAATAGDNIGQFIEVPMVSRRSYMPPIRLAQNPSIPSHYFYPADEAKRLSEAYSEKNKRKHNLVYYEDGSILAYLPPTLNPAKTLEENLSLGSPPHVQLQLSQNATGVDLIALTQTQGAEDLQSGEVEQSLTSEHQNAPPIIQLPPSPPTSPKKPFSPSQTSQPEPTIHNPPPSPILPSSPFLVNVEMHADSPFKKMERKVMIQRRRNYISSTSDGKGARSTKRKLLVEDEFLETIPVEDISMKHLFFTCNFASEVWRLASLNMQIDNLEKDDGGEWIRSMILELDAKDAELAATILNCIWFRRNKAVHDLEELSPTATALIVESMRRSFLQAHRWPERMSSQLQSNAIFGCPASGQRIWFDGAISRLFHCAGVGVWYEDAQGSLVEGWAKKFQGITDPEVSETLALREALLLAAKYNLANFAVMRDTINVILSAQEVVVAPENFDPVMESVRQLINTTQPLGIFWSQRCNNRIAHKLAALAKSSDSDCIIWKSPHKETLSLPHSPLSKHRPLVFSAADFASEYSLSPPFTAVLTEGSTRSAKMFGRPPKKSDNSKYYEILGVSKNASQDDLKKAYRKAAIKNHPDKGGDPEKFKELAQAYEVLSDPEKREIYDQYGEDALKEGMGPGAGGHDPFDIFQSFFGGGSPFGGNRGRRQRRGEDVIHPLKVSLEDLYNGTSKKLSLSRNVLCPKCKGKGSKSGASMKCSGCQGSGMKVSIRQLGPSMIQQMQHPCNECKGTGETINDKDRCTHCKGEKVVQEKKVLEVVVEKGMQNGQKITFPGEADEAPDTVTGDIVFVLQQREHPKFKRKHDDLFYEHTLSLTEALCGFQFVLTHLDGRQLLIKSQPGEVIKPDQFKAINDEGMVMYQRPFMRGKLYIHFTVEFPDSLDPNQCKALESVLPPKTAKQISDMELDECEETTLHDVNIEEEMRRRQHQAAQEAYDEDDDMHGGAQRVQCAQQ</sequence>
<dbReference type="Gene3D" id="2.60.260.20">
    <property type="entry name" value="Urease metallochaperone UreE, N-terminal domain"/>
    <property type="match status" value="2"/>
</dbReference>
<feature type="compositionally biased region" description="Low complexity" evidence="10">
    <location>
        <begin position="486"/>
        <end position="501"/>
    </location>
</feature>
<dbReference type="GO" id="GO:0030544">
    <property type="term" value="F:Hsp70 protein binding"/>
    <property type="evidence" value="ECO:0007669"/>
    <property type="project" value="InterPro"/>
</dbReference>
<dbReference type="Pfam" id="PF00226">
    <property type="entry name" value="DnaJ"/>
    <property type="match status" value="1"/>
</dbReference>
<organism evidence="13 14">
    <name type="scientific">Oldenlandia corymbosa var. corymbosa</name>
    <dbReference type="NCBI Taxonomy" id="529605"/>
    <lineage>
        <taxon>Eukaryota</taxon>
        <taxon>Viridiplantae</taxon>
        <taxon>Streptophyta</taxon>
        <taxon>Embryophyta</taxon>
        <taxon>Tracheophyta</taxon>
        <taxon>Spermatophyta</taxon>
        <taxon>Magnoliopsida</taxon>
        <taxon>eudicotyledons</taxon>
        <taxon>Gunneridae</taxon>
        <taxon>Pentapetalae</taxon>
        <taxon>asterids</taxon>
        <taxon>lamiids</taxon>
        <taxon>Gentianales</taxon>
        <taxon>Rubiaceae</taxon>
        <taxon>Rubioideae</taxon>
        <taxon>Spermacoceae</taxon>
        <taxon>Hedyotis-Oldenlandia complex</taxon>
        <taxon>Oldenlandia</taxon>
    </lineage>
</organism>
<dbReference type="InterPro" id="IPR008971">
    <property type="entry name" value="HSP40/DnaJ_pept-bd"/>
</dbReference>
<keyword evidence="7" id="KW-0449">Lipoprotein</keyword>
<dbReference type="CDD" id="cd06257">
    <property type="entry name" value="DnaJ"/>
    <property type="match status" value="1"/>
</dbReference>
<evidence type="ECO:0000313" key="14">
    <source>
        <dbReference type="Proteomes" id="UP001161247"/>
    </source>
</evidence>
<accession>A0AAV1C262</accession>
<protein>
    <submittedName>
        <fullName evidence="13">OLC1v1024398C1</fullName>
    </submittedName>
</protein>
<keyword evidence="1" id="KW-0488">Methylation</keyword>
<dbReference type="CDD" id="cd10747">
    <property type="entry name" value="DnaJ_C"/>
    <property type="match status" value="1"/>
</dbReference>
<dbReference type="InterPro" id="IPR036869">
    <property type="entry name" value="J_dom_sf"/>
</dbReference>
<dbReference type="InterPro" id="IPR002939">
    <property type="entry name" value="DnaJ_C"/>
</dbReference>
<feature type="zinc finger region" description="CR-type" evidence="9">
    <location>
        <begin position="1009"/>
        <end position="1093"/>
    </location>
</feature>
<dbReference type="GO" id="GO:0004523">
    <property type="term" value="F:RNA-DNA hybrid ribonuclease activity"/>
    <property type="evidence" value="ECO:0007669"/>
    <property type="project" value="InterPro"/>
</dbReference>
<evidence type="ECO:0000256" key="9">
    <source>
        <dbReference type="PROSITE-ProRule" id="PRU00546"/>
    </source>
</evidence>
<dbReference type="PROSITE" id="PS00636">
    <property type="entry name" value="DNAJ_1"/>
    <property type="match status" value="1"/>
</dbReference>
<dbReference type="InterPro" id="IPR012724">
    <property type="entry name" value="DnaJ"/>
</dbReference>
<dbReference type="FunFam" id="2.60.260.20:FF:000068">
    <property type="entry name" value="Chaperone protein dnaJ 3"/>
    <property type="match status" value="1"/>
</dbReference>
<feature type="region of interest" description="Disordered" evidence="10">
    <location>
        <begin position="1254"/>
        <end position="1292"/>
    </location>
</feature>
<feature type="region of interest" description="Disordered" evidence="10">
    <location>
        <begin position="118"/>
        <end position="142"/>
    </location>
</feature>
<dbReference type="SUPFAM" id="SSF57938">
    <property type="entry name" value="DnaJ/Hsp40 cysteine-rich domain"/>
    <property type="match status" value="1"/>
</dbReference>
<evidence type="ECO:0000256" key="1">
    <source>
        <dbReference type="ARBA" id="ARBA00022481"/>
    </source>
</evidence>
<dbReference type="SUPFAM" id="SSF46565">
    <property type="entry name" value="Chaperone J-domain"/>
    <property type="match status" value="1"/>
</dbReference>
<reference evidence="13" key="1">
    <citation type="submission" date="2023-03" db="EMBL/GenBank/DDBJ databases">
        <authorList>
            <person name="Julca I."/>
        </authorList>
    </citation>
    <scope>NUCLEOTIDE SEQUENCE</scope>
</reference>
<feature type="domain" description="J" evidence="11">
    <location>
        <begin position="889"/>
        <end position="950"/>
    </location>
</feature>
<keyword evidence="3" id="KW-0677">Repeat</keyword>
<feature type="domain" description="CR-type" evidence="12">
    <location>
        <begin position="1009"/>
        <end position="1093"/>
    </location>
</feature>
<keyword evidence="4 9" id="KW-0863">Zinc-finger</keyword>
<dbReference type="InterPro" id="IPR001305">
    <property type="entry name" value="HSP_DnaJ_Cys-rich_dom"/>
</dbReference>
<dbReference type="GO" id="GO:0009408">
    <property type="term" value="P:response to heat"/>
    <property type="evidence" value="ECO:0007669"/>
    <property type="project" value="InterPro"/>
</dbReference>
<evidence type="ECO:0000256" key="7">
    <source>
        <dbReference type="ARBA" id="ARBA00023289"/>
    </source>
</evidence>
<proteinExistence type="inferred from homology"/>
<dbReference type="InterPro" id="IPR036410">
    <property type="entry name" value="HSP_DnaJ_Cys-rich_dom_sf"/>
</dbReference>
<dbReference type="PROSITE" id="PS51188">
    <property type="entry name" value="ZF_CR"/>
    <property type="match status" value="1"/>
</dbReference>
<evidence type="ECO:0000313" key="13">
    <source>
        <dbReference type="EMBL" id="CAI9089764.1"/>
    </source>
</evidence>
<evidence type="ECO:0000256" key="3">
    <source>
        <dbReference type="ARBA" id="ARBA00022737"/>
    </source>
</evidence>
<dbReference type="InterPro" id="IPR018253">
    <property type="entry name" value="DnaJ_domain_CS"/>
</dbReference>
<dbReference type="EMBL" id="OX459118">
    <property type="protein sequence ID" value="CAI9089764.1"/>
    <property type="molecule type" value="Genomic_DNA"/>
</dbReference>
<dbReference type="PROSITE" id="PS50076">
    <property type="entry name" value="DNAJ_2"/>
    <property type="match status" value="1"/>
</dbReference>
<dbReference type="Proteomes" id="UP001161247">
    <property type="component" value="Chromosome 1"/>
</dbReference>
<feature type="compositionally biased region" description="Basic and acidic residues" evidence="10">
    <location>
        <begin position="1254"/>
        <end position="1263"/>
    </location>
</feature>
<keyword evidence="5 9" id="KW-0862">Zinc</keyword>
<dbReference type="InterPro" id="IPR044713">
    <property type="entry name" value="DNJA1/2-like"/>
</dbReference>
<evidence type="ECO:0000256" key="2">
    <source>
        <dbReference type="ARBA" id="ARBA00022723"/>
    </source>
</evidence>
<dbReference type="Gene3D" id="2.10.230.10">
    <property type="entry name" value="Heat shock protein DnaJ, cysteine-rich domain"/>
    <property type="match status" value="1"/>
</dbReference>
<dbReference type="Gene3D" id="1.10.287.110">
    <property type="entry name" value="DnaJ domain"/>
    <property type="match status" value="1"/>
</dbReference>
<dbReference type="SUPFAM" id="SSF49493">
    <property type="entry name" value="HSP40/DnaJ peptide-binding domain"/>
    <property type="match status" value="2"/>
</dbReference>
<evidence type="ECO:0000256" key="5">
    <source>
        <dbReference type="ARBA" id="ARBA00022833"/>
    </source>
</evidence>
<dbReference type="InterPro" id="IPR036397">
    <property type="entry name" value="RNaseH_sf"/>
</dbReference>
<dbReference type="Pfam" id="PF01556">
    <property type="entry name" value="DnaJ_C"/>
    <property type="match status" value="1"/>
</dbReference>
<feature type="compositionally biased region" description="Pro residues" evidence="10">
    <location>
        <begin position="475"/>
        <end position="485"/>
    </location>
</feature>
<evidence type="ECO:0000256" key="8">
    <source>
        <dbReference type="ARBA" id="ARBA00037547"/>
    </source>
</evidence>
<keyword evidence="7" id="KW-0636">Prenylation</keyword>
<keyword evidence="2 9" id="KW-0479">Metal-binding</keyword>
<dbReference type="GO" id="GO:0051082">
    <property type="term" value="F:unfolded protein binding"/>
    <property type="evidence" value="ECO:0007669"/>
    <property type="project" value="InterPro"/>
</dbReference>
<feature type="compositionally biased region" description="Polar residues" evidence="10">
    <location>
        <begin position="459"/>
        <end position="469"/>
    </location>
</feature>
<dbReference type="PANTHER" id="PTHR43888">
    <property type="entry name" value="DNAJ-LIKE-2, ISOFORM A-RELATED"/>
    <property type="match status" value="1"/>
</dbReference>
<feature type="region of interest" description="Disordered" evidence="10">
    <location>
        <begin position="452"/>
        <end position="514"/>
    </location>
</feature>
<dbReference type="FunFam" id="2.60.260.20:FF:000003">
    <property type="entry name" value="DnaJ subfamily A member 2"/>
    <property type="match status" value="1"/>
</dbReference>